<organism evidence="1 2">
    <name type="scientific">Pseudomonas prosekii</name>
    <dbReference type="NCBI Taxonomy" id="1148509"/>
    <lineage>
        <taxon>Bacteria</taxon>
        <taxon>Pseudomonadati</taxon>
        <taxon>Pseudomonadota</taxon>
        <taxon>Gammaproteobacteria</taxon>
        <taxon>Pseudomonadales</taxon>
        <taxon>Pseudomonadaceae</taxon>
        <taxon>Pseudomonas</taxon>
    </lineage>
</organism>
<protein>
    <submittedName>
        <fullName evidence="1">Transcriptional regulator, AlpA family</fullName>
    </submittedName>
</protein>
<accession>A0A1H1TK00</accession>
<evidence type="ECO:0000313" key="1">
    <source>
        <dbReference type="EMBL" id="SDS59839.1"/>
    </source>
</evidence>
<name>A0A1H1TK00_9PSED</name>
<reference evidence="2" key="1">
    <citation type="submission" date="2016-10" db="EMBL/GenBank/DDBJ databases">
        <authorList>
            <person name="Varghese N."/>
            <person name="Submissions S."/>
        </authorList>
    </citation>
    <scope>NUCLEOTIDE SEQUENCE [LARGE SCALE GENOMIC DNA]</scope>
    <source>
        <strain evidence="2">LMG 26867</strain>
    </source>
</reference>
<dbReference type="AlphaFoldDB" id="A0A1H1TK00"/>
<dbReference type="Proteomes" id="UP000198481">
    <property type="component" value="Chromosome I"/>
</dbReference>
<proteinExistence type="predicted"/>
<dbReference type="STRING" id="1148509.SAMN05216222_1818"/>
<sequence length="84" mass="9302">MHPNNPPPSKGLIRQPALCQWLDVTRSGLAKLRVKDPSFPKPIKDGDSRQAAAYYVVAEVEAWLQSKIAARDKVQVDHPGDAKQ</sequence>
<gene>
    <name evidence="1" type="ORF">SAMN05216222_1818</name>
</gene>
<evidence type="ECO:0000313" key="2">
    <source>
        <dbReference type="Proteomes" id="UP000198481"/>
    </source>
</evidence>
<dbReference type="EMBL" id="LT629762">
    <property type="protein sequence ID" value="SDS59839.1"/>
    <property type="molecule type" value="Genomic_DNA"/>
</dbReference>
<dbReference type="RefSeq" id="WP_092273558.1">
    <property type="nucleotide sequence ID" value="NZ_LT629762.1"/>
</dbReference>